<feature type="binding site" evidence="6">
    <location>
        <position position="310"/>
    </location>
    <ligand>
        <name>ATP</name>
        <dbReference type="ChEBI" id="CHEBI:30616"/>
    </ligand>
</feature>
<feature type="binding site" evidence="6">
    <location>
        <position position="271"/>
    </location>
    <ligand>
        <name>ATP</name>
        <dbReference type="ChEBI" id="CHEBI:30616"/>
    </ligand>
</feature>
<feature type="domain" description="Clp1 N-terminal" evidence="8">
    <location>
        <begin position="11"/>
        <end position="93"/>
    </location>
</feature>
<dbReference type="InterPro" id="IPR027417">
    <property type="entry name" value="P-loop_NTPase"/>
</dbReference>
<dbReference type="GO" id="GO:0005524">
    <property type="term" value="F:ATP binding"/>
    <property type="evidence" value="ECO:0007669"/>
    <property type="project" value="UniProtKB-UniRule"/>
</dbReference>
<dbReference type="HAMAP" id="MF_03035">
    <property type="entry name" value="Clp1"/>
    <property type="match status" value="1"/>
</dbReference>
<evidence type="ECO:0000259" key="7">
    <source>
        <dbReference type="Pfam" id="PF06807"/>
    </source>
</evidence>
<dbReference type="GO" id="GO:0031124">
    <property type="term" value="P:mRNA 3'-end processing"/>
    <property type="evidence" value="ECO:0007669"/>
    <property type="project" value="UniProtKB-UniRule"/>
</dbReference>
<dbReference type="AlphaFoldDB" id="A0A085LW56"/>
<reference evidence="10 11" key="1">
    <citation type="journal article" date="2014" name="Nat. Genet.">
        <title>Genome and transcriptome of the porcine whipworm Trichuris suis.</title>
        <authorList>
            <person name="Jex A.R."/>
            <person name="Nejsum P."/>
            <person name="Schwarz E.M."/>
            <person name="Hu L."/>
            <person name="Young N.D."/>
            <person name="Hall R.S."/>
            <person name="Korhonen P.K."/>
            <person name="Liao S."/>
            <person name="Thamsborg S."/>
            <person name="Xia J."/>
            <person name="Xu P."/>
            <person name="Wang S."/>
            <person name="Scheerlinck J.P."/>
            <person name="Hofmann A."/>
            <person name="Sternberg P.W."/>
            <person name="Wang J."/>
            <person name="Gasser R.B."/>
        </authorList>
    </citation>
    <scope>NUCLEOTIDE SEQUENCE [LARGE SCALE GENOMIC DNA]</scope>
    <source>
        <strain evidence="10">DCEP-RM93M</strain>
    </source>
</reference>
<dbReference type="InterPro" id="IPR032324">
    <property type="entry name" value="Clp1_N"/>
</dbReference>
<dbReference type="FunFam" id="2.60.120.1030:FF:000001">
    <property type="entry name" value="Protein CLP1 homolog 5"/>
    <property type="match status" value="1"/>
</dbReference>
<dbReference type="FunFam" id="3.40.50.300:FF:000454">
    <property type="entry name" value="Protein CLP1 homolog"/>
    <property type="match status" value="1"/>
</dbReference>
<evidence type="ECO:0000256" key="1">
    <source>
        <dbReference type="ARBA" id="ARBA00004123"/>
    </source>
</evidence>
<sequence>MIRLLRGATAEFEVTSGTVTVTLIEGLAEIFGSELMAMKQYAFGVGSRIAVFSWYGCTVKLKGTAEGVYIAKKTPMVIYVNTHQALEYMRSHAERQGSRGPRVMVVGSTDVGKSTYCRILLNYAVRMGHFPTFVDLDVGQGHICIPGTISALYIEKPADPVDGFDKRVPIVYSFGHASPSGNLPLYFALLDRLAKALTLRCSKNSAANIGGFVINTCGWIKDAGYTCITTAAEIFEGFCSIRVIYRLTSAVRMADAKEAAGVEYKIGEDQELRFEVTSGTVTVTLIEGLAEIFGSELMAMKQYAFGVGSRIAVFSWYGCTVKLKGTAEGVYIAKKTPMVIYVNTHQALEYMRSHAERQGSRGPRVMVVGSTDVGKSTYCRILLNYAVRMGHFPTFVDLDVGQGHICIPGTISALYIEKPADPVDGFDKRVPIVYSFGHASPSGNLPLYFALLDRLAKALTLRCSKNSAANIGGFVINTCGWIKDAGYTCITTAAEIFEVDVVIVIDHERLYTELVRDLPNIVKVVHEPKSGGVEERSTEARKALRRSRVHEYFYGTAQQPFFPHSFDISFSEVLIFKIGAPILPDSCMPLGMKAEDTSTKIVSVTPGPQLLHHMLAVTHCESADDDILGTNVAGFICVCKVSMEKQTMTVLSPQPRPLPRKVLLWTDITFMDLLH</sequence>
<dbReference type="InterPro" id="IPR038238">
    <property type="entry name" value="Clp1_C_sf"/>
</dbReference>
<dbReference type="Gene3D" id="2.40.30.330">
    <property type="entry name" value="Pre-mRNA cleavage complex subunit Clp1, C-terminal domain"/>
    <property type="match status" value="1"/>
</dbReference>
<dbReference type="InterPro" id="IPR045116">
    <property type="entry name" value="Clp1/Grc3"/>
</dbReference>
<evidence type="ECO:0000256" key="5">
    <source>
        <dbReference type="ARBA" id="ARBA00023242"/>
    </source>
</evidence>
<evidence type="ECO:0000256" key="4">
    <source>
        <dbReference type="ARBA" id="ARBA00022840"/>
    </source>
</evidence>
<accession>A0A085LW56</accession>
<name>A0A085LW56_9BILA</name>
<keyword evidence="11" id="KW-1185">Reference proteome</keyword>
<dbReference type="InterPro" id="IPR032319">
    <property type="entry name" value="CLP1_P"/>
</dbReference>
<proteinExistence type="inferred from homology"/>
<evidence type="ECO:0000313" key="11">
    <source>
        <dbReference type="Proteomes" id="UP000030764"/>
    </source>
</evidence>
<feature type="domain" description="Clp1 P-loop" evidence="9">
    <location>
        <begin position="107"/>
        <end position="237"/>
    </location>
</feature>
<dbReference type="Pfam" id="PF06807">
    <property type="entry name" value="Clp1"/>
    <property type="match status" value="1"/>
</dbReference>
<keyword evidence="5 6" id="KW-0539">Nucleus</keyword>
<keyword evidence="2 6" id="KW-0507">mRNA processing</keyword>
<organism evidence="10 11">
    <name type="scientific">Trichuris suis</name>
    <name type="common">pig whipworm</name>
    <dbReference type="NCBI Taxonomy" id="68888"/>
    <lineage>
        <taxon>Eukaryota</taxon>
        <taxon>Metazoa</taxon>
        <taxon>Ecdysozoa</taxon>
        <taxon>Nematoda</taxon>
        <taxon>Enoplea</taxon>
        <taxon>Dorylaimia</taxon>
        <taxon>Trichinellida</taxon>
        <taxon>Trichuridae</taxon>
        <taxon>Trichuris</taxon>
    </lineage>
</organism>
<evidence type="ECO:0000256" key="2">
    <source>
        <dbReference type="ARBA" id="ARBA00022664"/>
    </source>
</evidence>
<gene>
    <name evidence="10" type="ORF">M513_09924</name>
</gene>
<keyword evidence="4 6" id="KW-0067">ATP-binding</keyword>
<dbReference type="SUPFAM" id="SSF52540">
    <property type="entry name" value="P-loop containing nucleoside triphosphate hydrolases"/>
    <property type="match status" value="2"/>
</dbReference>
<evidence type="ECO:0000259" key="8">
    <source>
        <dbReference type="Pfam" id="PF16573"/>
    </source>
</evidence>
<dbReference type="Proteomes" id="UP000030764">
    <property type="component" value="Unassembled WGS sequence"/>
</dbReference>
<evidence type="ECO:0000256" key="3">
    <source>
        <dbReference type="ARBA" id="ARBA00022741"/>
    </source>
</evidence>
<dbReference type="PANTHER" id="PTHR12755">
    <property type="entry name" value="CLEAVAGE/POLYADENYLATION FACTOR IA SUBUNIT CLP1P"/>
    <property type="match status" value="1"/>
</dbReference>
<evidence type="ECO:0000256" key="6">
    <source>
        <dbReference type="HAMAP-Rule" id="MF_03035"/>
    </source>
</evidence>
<dbReference type="GO" id="GO:0051731">
    <property type="term" value="F:polynucleotide 5'-hydroxyl-kinase activity"/>
    <property type="evidence" value="ECO:0007669"/>
    <property type="project" value="InterPro"/>
</dbReference>
<dbReference type="GO" id="GO:0005849">
    <property type="term" value="C:mRNA cleavage factor complex"/>
    <property type="evidence" value="ECO:0007669"/>
    <property type="project" value="InterPro"/>
</dbReference>
<dbReference type="InterPro" id="IPR028606">
    <property type="entry name" value="Clp1"/>
</dbReference>
<evidence type="ECO:0000259" key="9">
    <source>
        <dbReference type="Pfam" id="PF16575"/>
    </source>
</evidence>
<dbReference type="InterPro" id="IPR038239">
    <property type="entry name" value="Clp1_N_sf"/>
</dbReference>
<feature type="domain" description="Clp1 P-loop" evidence="9">
    <location>
        <begin position="369"/>
        <end position="555"/>
    </location>
</feature>
<dbReference type="Gene3D" id="3.40.50.300">
    <property type="entry name" value="P-loop containing nucleotide triphosphate hydrolases"/>
    <property type="match status" value="2"/>
</dbReference>
<comment type="subcellular location">
    <subcellularLocation>
        <location evidence="1 6">Nucleus</location>
    </subcellularLocation>
</comment>
<protein>
    <recommendedName>
        <fullName evidence="6">Protein CLP1 homolog</fullName>
    </recommendedName>
</protein>
<dbReference type="Pfam" id="PF16575">
    <property type="entry name" value="CLP1_P"/>
    <property type="match status" value="2"/>
</dbReference>
<dbReference type="EMBL" id="KL363276">
    <property type="protein sequence ID" value="KFD49202.1"/>
    <property type="molecule type" value="Genomic_DNA"/>
</dbReference>
<dbReference type="PANTHER" id="PTHR12755:SF6">
    <property type="entry name" value="POLYRIBONUCLEOTIDE 5'-HYDROXYL-KINASE CLP1"/>
    <property type="match status" value="1"/>
</dbReference>
<feature type="domain" description="Clp1 C-terminal" evidence="7">
    <location>
        <begin position="562"/>
        <end position="672"/>
    </location>
</feature>
<dbReference type="GO" id="GO:0007420">
    <property type="term" value="P:brain development"/>
    <property type="evidence" value="ECO:0007669"/>
    <property type="project" value="UniProtKB-ARBA"/>
</dbReference>
<comment type="similarity">
    <text evidence="6">Belongs to the Clp1 family. Clp1 subfamily.</text>
</comment>
<dbReference type="FunFam" id="2.40.30.330:FF:000001">
    <property type="entry name" value="Protein CLP1 homolog"/>
    <property type="match status" value="1"/>
</dbReference>
<feature type="binding site" evidence="6">
    <location>
        <begin position="372"/>
        <end position="377"/>
    </location>
    <ligand>
        <name>ATP</name>
        <dbReference type="ChEBI" id="CHEBI:30616"/>
    </ligand>
</feature>
<dbReference type="InterPro" id="IPR010655">
    <property type="entry name" value="Clp1_C"/>
</dbReference>
<evidence type="ECO:0000313" key="10">
    <source>
        <dbReference type="EMBL" id="KFD49202.1"/>
    </source>
</evidence>
<dbReference type="Pfam" id="PF16573">
    <property type="entry name" value="CLP1_N"/>
    <property type="match status" value="2"/>
</dbReference>
<dbReference type="Gene3D" id="2.60.120.1030">
    <property type="entry name" value="Clp1, DNA binding domain"/>
    <property type="match status" value="2"/>
</dbReference>
<comment type="function">
    <text evidence="6">Required for endonucleolytic cleavage during polyadenylation-dependent pre-mRNA 3'-end formation.</text>
</comment>
<feature type="domain" description="Clp1 N-terminal" evidence="8">
    <location>
        <begin position="266"/>
        <end position="355"/>
    </location>
</feature>
<dbReference type="GO" id="GO:0006388">
    <property type="term" value="P:tRNA splicing, via endonucleolytic cleavage and ligation"/>
    <property type="evidence" value="ECO:0007669"/>
    <property type="project" value="TreeGrafter"/>
</dbReference>
<keyword evidence="3 6" id="KW-0547">Nucleotide-binding</keyword>